<dbReference type="AlphaFoldDB" id="A0AAC9IXQ5"/>
<accession>A0AAC9IXQ5</accession>
<reference evidence="1" key="1">
    <citation type="journal article" date="2017" name="Appl. Environ. Microbiol.">
        <title>Microdiversification of a pelagic Polynucleobacter species is mainly driven by acquisition of genomic islands from a partially interspecific gene pool.</title>
        <authorList>
            <person name="Hoetzinger M."/>
            <person name="Hahn M.W."/>
            <person name="Jezberova J."/>
            <person name="Schmidt J."/>
            <person name="Koll U."/>
        </authorList>
    </citation>
    <scope>NUCLEOTIDE SEQUENCE</scope>
    <source>
        <strain evidence="1">MWH-RechtKol4</strain>
    </source>
</reference>
<evidence type="ECO:0000313" key="2">
    <source>
        <dbReference type="Proteomes" id="UP000182060"/>
    </source>
</evidence>
<proteinExistence type="predicted"/>
<name>A0AAC9IXQ5_9BURK</name>
<protein>
    <submittedName>
        <fullName evidence="1">Uncharacterized protein</fullName>
    </submittedName>
</protein>
<dbReference type="Proteomes" id="UP000182060">
    <property type="component" value="Chromosome"/>
</dbReference>
<dbReference type="EMBL" id="CP015017">
    <property type="protein sequence ID" value="APC01343.1"/>
    <property type="molecule type" value="Genomic_DNA"/>
</dbReference>
<evidence type="ECO:0000313" key="1">
    <source>
        <dbReference type="EMBL" id="APC01343.1"/>
    </source>
</evidence>
<organism evidence="1 2">
    <name type="scientific">Polynucleobacter asymbioticus</name>
    <dbReference type="NCBI Taxonomy" id="576611"/>
    <lineage>
        <taxon>Bacteria</taxon>
        <taxon>Pseudomonadati</taxon>
        <taxon>Pseudomonadota</taxon>
        <taxon>Betaproteobacteria</taxon>
        <taxon>Burkholderiales</taxon>
        <taxon>Burkholderiaceae</taxon>
        <taxon>Polynucleobacter</taxon>
    </lineage>
</organism>
<gene>
    <name evidence="1" type="ORF">AOC25_06815</name>
</gene>
<sequence length="165" mass="18806">MLTVMQQIASRRSSKKPKVYLKVIKGGLVPADSYAESQLRAKNYKIGDVIGAELKKLNNPKFNRLLHRIGQLCSANIEAFHGMDAHQVLKRLQWEANIWCEEMGVVVPGVGLAMMRFPMSMSFEEMDDGSRHEVARSMCRFISEKYWPDLDEDQIALMADTWVGE</sequence>